<protein>
    <submittedName>
        <fullName evidence="2">Uncharacterized protein</fullName>
    </submittedName>
</protein>
<proteinExistence type="predicted"/>
<gene>
    <name evidence="2" type="ORF">AVDCRST_MAG57-1946</name>
</gene>
<name>A0A6J4IE57_9ACTN</name>
<accession>A0A6J4IE57</accession>
<feature type="region of interest" description="Disordered" evidence="1">
    <location>
        <begin position="1"/>
        <end position="32"/>
    </location>
</feature>
<feature type="non-terminal residue" evidence="2">
    <location>
        <position position="74"/>
    </location>
</feature>
<dbReference type="EMBL" id="CADCTI010000163">
    <property type="protein sequence ID" value="CAA9247765.1"/>
    <property type="molecule type" value="Genomic_DNA"/>
</dbReference>
<dbReference type="AlphaFoldDB" id="A0A6J4IE57"/>
<evidence type="ECO:0000313" key="2">
    <source>
        <dbReference type="EMBL" id="CAA9247765.1"/>
    </source>
</evidence>
<organism evidence="2">
    <name type="scientific">uncultured Blastococcus sp</name>
    <dbReference type="NCBI Taxonomy" id="217144"/>
    <lineage>
        <taxon>Bacteria</taxon>
        <taxon>Bacillati</taxon>
        <taxon>Actinomycetota</taxon>
        <taxon>Actinomycetes</taxon>
        <taxon>Geodermatophilales</taxon>
        <taxon>Geodermatophilaceae</taxon>
        <taxon>Blastococcus</taxon>
        <taxon>environmental samples</taxon>
    </lineage>
</organism>
<reference evidence="2" key="1">
    <citation type="submission" date="2020-02" db="EMBL/GenBank/DDBJ databases">
        <authorList>
            <person name="Meier V. D."/>
        </authorList>
    </citation>
    <scope>NUCLEOTIDE SEQUENCE</scope>
    <source>
        <strain evidence="2">AVDCRST_MAG57</strain>
    </source>
</reference>
<sequence>DRPARRPLRVAHAAAVRTPPRHRAGPEPRRRVDRAEDLTDFGGGNEVRKLELLAAVRASVSGGARGRGAPSGAL</sequence>
<feature type="non-terminal residue" evidence="2">
    <location>
        <position position="1"/>
    </location>
</feature>
<evidence type="ECO:0000256" key="1">
    <source>
        <dbReference type="SAM" id="MobiDB-lite"/>
    </source>
</evidence>